<dbReference type="Proteomes" id="UP000249135">
    <property type="component" value="Unassembled WGS sequence"/>
</dbReference>
<reference evidence="3 4" key="1">
    <citation type="submission" date="2017-08" db="EMBL/GenBank/DDBJ databases">
        <title>Infants hospitalized years apart are colonized by the same room-sourced microbial strains.</title>
        <authorList>
            <person name="Brooks B."/>
            <person name="Olm M.R."/>
            <person name="Firek B.A."/>
            <person name="Baker R."/>
            <person name="Thomas B.C."/>
            <person name="Morowitz M.J."/>
            <person name="Banfield J.F."/>
        </authorList>
    </citation>
    <scope>NUCLEOTIDE SEQUENCE [LARGE SCALE GENOMIC DNA]</scope>
    <source>
        <strain evidence="3">S2_005_003_R2_41</strain>
    </source>
</reference>
<dbReference type="PROSITE" id="PS50933">
    <property type="entry name" value="CHRD"/>
    <property type="match status" value="1"/>
</dbReference>
<dbReference type="InterPro" id="IPR010895">
    <property type="entry name" value="CHRD"/>
</dbReference>
<protein>
    <recommendedName>
        <fullName evidence="2">CHRD domain-containing protein</fullName>
    </recommendedName>
</protein>
<dbReference type="AlphaFoldDB" id="A0A2W5QW43"/>
<feature type="domain" description="CHRD" evidence="2">
    <location>
        <begin position="81"/>
        <end position="200"/>
    </location>
</feature>
<evidence type="ECO:0000313" key="4">
    <source>
        <dbReference type="Proteomes" id="UP000249135"/>
    </source>
</evidence>
<feature type="compositionally biased region" description="Pro residues" evidence="1">
    <location>
        <begin position="44"/>
        <end position="76"/>
    </location>
</feature>
<dbReference type="Pfam" id="PF07452">
    <property type="entry name" value="CHRD"/>
    <property type="match status" value="1"/>
</dbReference>
<accession>A0A2W5QW43</accession>
<organism evidence="3 4">
    <name type="scientific">Variovorax paradoxus</name>
    <dbReference type="NCBI Taxonomy" id="34073"/>
    <lineage>
        <taxon>Bacteria</taxon>
        <taxon>Pseudomonadati</taxon>
        <taxon>Pseudomonadota</taxon>
        <taxon>Betaproteobacteria</taxon>
        <taxon>Burkholderiales</taxon>
        <taxon>Comamonadaceae</taxon>
        <taxon>Variovorax</taxon>
    </lineage>
</organism>
<dbReference type="SMART" id="SM00754">
    <property type="entry name" value="CHRD"/>
    <property type="match status" value="1"/>
</dbReference>
<evidence type="ECO:0000259" key="2">
    <source>
        <dbReference type="PROSITE" id="PS50933"/>
    </source>
</evidence>
<feature type="region of interest" description="Disordered" evidence="1">
    <location>
        <begin position="37"/>
        <end position="76"/>
    </location>
</feature>
<evidence type="ECO:0000313" key="3">
    <source>
        <dbReference type="EMBL" id="PZQ62237.1"/>
    </source>
</evidence>
<proteinExistence type="predicted"/>
<dbReference type="EMBL" id="QFPP01000645">
    <property type="protein sequence ID" value="PZQ62237.1"/>
    <property type="molecule type" value="Genomic_DNA"/>
</dbReference>
<evidence type="ECO:0000256" key="1">
    <source>
        <dbReference type="SAM" id="MobiDB-lite"/>
    </source>
</evidence>
<sequence length="200" mass="21309">MPAHLNLSRFPSFMTACRGVGAGALAAVVLAGCSSVSLDEPPRRPPPMPYPQQVPAPQPVPPQAMPAPVPAPAPPVTREPQLAAFSTRLDGRNEVPPVYSMGTGTLDAVLDRESGLFRFRLTFSNLSGPVTAAHFHGPADVGGNAPPVVTLNGPYNVPYEGRLTLTPAQRADLLAGRWYVNIHTERNPAGELRGQIIERR</sequence>
<gene>
    <name evidence="3" type="ORF">DI563_28670</name>
</gene>
<comment type="caution">
    <text evidence="3">The sequence shown here is derived from an EMBL/GenBank/DDBJ whole genome shotgun (WGS) entry which is preliminary data.</text>
</comment>
<name>A0A2W5QW43_VARPD</name>